<dbReference type="InterPro" id="IPR011009">
    <property type="entry name" value="Kinase-like_dom_sf"/>
</dbReference>
<accession>A0AAV6W4L2</accession>
<dbReference type="InterPro" id="IPR017441">
    <property type="entry name" value="Protein_kinase_ATP_BS"/>
</dbReference>
<evidence type="ECO:0000256" key="3">
    <source>
        <dbReference type="ARBA" id="ARBA00022679"/>
    </source>
</evidence>
<dbReference type="SMART" id="SM00220">
    <property type="entry name" value="S_TKc"/>
    <property type="match status" value="1"/>
</dbReference>
<dbReference type="AlphaFoldDB" id="A0AAV6W4L2"/>
<dbReference type="PROSITE" id="PS50011">
    <property type="entry name" value="PROTEIN_KINASE_DOM"/>
    <property type="match status" value="1"/>
</dbReference>
<dbReference type="Proteomes" id="UP000826271">
    <property type="component" value="Unassembled WGS sequence"/>
</dbReference>
<evidence type="ECO:0000259" key="9">
    <source>
        <dbReference type="PROSITE" id="PS50011"/>
    </source>
</evidence>
<comment type="similarity">
    <text evidence="1">Belongs to the protein kinase superfamily. CMGC Ser/Thr protein kinase family. CDC2/CDKX subfamily.</text>
</comment>
<evidence type="ECO:0000256" key="4">
    <source>
        <dbReference type="ARBA" id="ARBA00022741"/>
    </source>
</evidence>
<reference evidence="10" key="1">
    <citation type="submission" date="2019-10" db="EMBL/GenBank/DDBJ databases">
        <authorList>
            <person name="Zhang R."/>
            <person name="Pan Y."/>
            <person name="Wang J."/>
            <person name="Ma R."/>
            <person name="Yu S."/>
        </authorList>
    </citation>
    <scope>NUCLEOTIDE SEQUENCE</scope>
    <source>
        <strain evidence="10">LA-IB0</strain>
        <tissue evidence="10">Leaf</tissue>
    </source>
</reference>
<evidence type="ECO:0000313" key="10">
    <source>
        <dbReference type="EMBL" id="KAG8365256.1"/>
    </source>
</evidence>
<proteinExistence type="inferred from homology"/>
<dbReference type="InterPro" id="IPR000719">
    <property type="entry name" value="Prot_kinase_dom"/>
</dbReference>
<dbReference type="InterPro" id="IPR050108">
    <property type="entry name" value="CDK"/>
</dbReference>
<dbReference type="Pfam" id="PF00069">
    <property type="entry name" value="Pkinase"/>
    <property type="match status" value="1"/>
</dbReference>
<keyword evidence="6 7" id="KW-0067">ATP-binding</keyword>
<dbReference type="GO" id="GO:0004674">
    <property type="term" value="F:protein serine/threonine kinase activity"/>
    <property type="evidence" value="ECO:0007669"/>
    <property type="project" value="UniProtKB-KW"/>
</dbReference>
<dbReference type="PROSITE" id="PS00107">
    <property type="entry name" value="PROTEIN_KINASE_ATP"/>
    <property type="match status" value="1"/>
</dbReference>
<keyword evidence="3" id="KW-0808">Transferase</keyword>
<dbReference type="EMBL" id="WHWC01000018">
    <property type="protein sequence ID" value="KAG8365256.1"/>
    <property type="molecule type" value="Genomic_DNA"/>
</dbReference>
<sequence length="318" mass="36218">MVISGLESMYRYEYMDKIGSGSYGNVYKALDKQTGEIVAMKHEIRGLLSKSSFREINILQSLPRHPSMVEFKDVIMDGRRDQVYIVMEYLETDLKRYINLKEKSLGVSEVKSLMKQLLEGVKFLHENGVMHRDLKPSNLLMNGDQLKICDFGLSREFGSKSGSYTPGVGTRWYRAPELLIHGANKYYSSAIDMWSVGCIMAELVLKEVLFKGGSEIDQLSKIHRILGSPNHDVASSSSSSRLNLLRQMILGDTSCRRAPGLLTELGFDLLSKLLAYDPNERITAEDALRHGWFVEFDSYSCSEFDSILDYYRLVLYRL</sequence>
<dbReference type="PANTHER" id="PTHR24056">
    <property type="entry name" value="CELL DIVISION PROTEIN KINASE"/>
    <property type="match status" value="1"/>
</dbReference>
<dbReference type="GO" id="GO:0007346">
    <property type="term" value="P:regulation of mitotic cell cycle"/>
    <property type="evidence" value="ECO:0007669"/>
    <property type="project" value="TreeGrafter"/>
</dbReference>
<keyword evidence="11" id="KW-1185">Reference proteome</keyword>
<dbReference type="Gene3D" id="1.10.510.10">
    <property type="entry name" value="Transferase(Phosphotransferase) domain 1"/>
    <property type="match status" value="1"/>
</dbReference>
<evidence type="ECO:0000256" key="7">
    <source>
        <dbReference type="PROSITE-ProRule" id="PRU10141"/>
    </source>
</evidence>
<dbReference type="GO" id="GO:0005524">
    <property type="term" value="F:ATP binding"/>
    <property type="evidence" value="ECO:0007669"/>
    <property type="project" value="UniProtKB-UniRule"/>
</dbReference>
<keyword evidence="5" id="KW-0418">Kinase</keyword>
<dbReference type="FunFam" id="1.10.510.10:FF:000624">
    <property type="entry name" value="Mitogen-activated protein kinase"/>
    <property type="match status" value="1"/>
</dbReference>
<organism evidence="10 11">
    <name type="scientific">Buddleja alternifolia</name>
    <dbReference type="NCBI Taxonomy" id="168488"/>
    <lineage>
        <taxon>Eukaryota</taxon>
        <taxon>Viridiplantae</taxon>
        <taxon>Streptophyta</taxon>
        <taxon>Embryophyta</taxon>
        <taxon>Tracheophyta</taxon>
        <taxon>Spermatophyta</taxon>
        <taxon>Magnoliopsida</taxon>
        <taxon>eudicotyledons</taxon>
        <taxon>Gunneridae</taxon>
        <taxon>Pentapetalae</taxon>
        <taxon>asterids</taxon>
        <taxon>lamiids</taxon>
        <taxon>Lamiales</taxon>
        <taxon>Scrophulariaceae</taxon>
        <taxon>Buddlejeae</taxon>
        <taxon>Buddleja</taxon>
    </lineage>
</organism>
<feature type="binding site" evidence="7">
    <location>
        <position position="41"/>
    </location>
    <ligand>
        <name>ATP</name>
        <dbReference type="ChEBI" id="CHEBI:30616"/>
    </ligand>
</feature>
<evidence type="ECO:0000256" key="1">
    <source>
        <dbReference type="ARBA" id="ARBA00006485"/>
    </source>
</evidence>
<protein>
    <recommendedName>
        <fullName evidence="9">Protein kinase domain-containing protein</fullName>
    </recommendedName>
</protein>
<evidence type="ECO:0000313" key="11">
    <source>
        <dbReference type="Proteomes" id="UP000826271"/>
    </source>
</evidence>
<feature type="domain" description="Protein kinase" evidence="9">
    <location>
        <begin position="12"/>
        <end position="293"/>
    </location>
</feature>
<keyword evidence="2 8" id="KW-0723">Serine/threonine-protein kinase</keyword>
<dbReference type="InterPro" id="IPR008271">
    <property type="entry name" value="Ser/Thr_kinase_AS"/>
</dbReference>
<name>A0AAV6W4L2_9LAMI</name>
<gene>
    <name evidence="10" type="ORF">BUALT_Bualt18G0085300</name>
</gene>
<dbReference type="Gene3D" id="3.30.200.20">
    <property type="entry name" value="Phosphorylase Kinase, domain 1"/>
    <property type="match status" value="1"/>
</dbReference>
<evidence type="ECO:0000256" key="8">
    <source>
        <dbReference type="RuleBase" id="RU000304"/>
    </source>
</evidence>
<evidence type="ECO:0000256" key="6">
    <source>
        <dbReference type="ARBA" id="ARBA00022840"/>
    </source>
</evidence>
<dbReference type="GO" id="GO:0005634">
    <property type="term" value="C:nucleus"/>
    <property type="evidence" value="ECO:0007669"/>
    <property type="project" value="TreeGrafter"/>
</dbReference>
<evidence type="ECO:0000256" key="2">
    <source>
        <dbReference type="ARBA" id="ARBA00022527"/>
    </source>
</evidence>
<dbReference type="PANTHER" id="PTHR24056:SF107">
    <property type="entry name" value="CYCLIN-DEPENDENT KINASE 11A-RELATED"/>
    <property type="match status" value="1"/>
</dbReference>
<comment type="caution">
    <text evidence="10">The sequence shown here is derived from an EMBL/GenBank/DDBJ whole genome shotgun (WGS) entry which is preliminary data.</text>
</comment>
<dbReference type="SUPFAM" id="SSF56112">
    <property type="entry name" value="Protein kinase-like (PK-like)"/>
    <property type="match status" value="1"/>
</dbReference>
<dbReference type="PROSITE" id="PS00108">
    <property type="entry name" value="PROTEIN_KINASE_ST"/>
    <property type="match status" value="1"/>
</dbReference>
<keyword evidence="4 7" id="KW-0547">Nucleotide-binding</keyword>
<evidence type="ECO:0000256" key="5">
    <source>
        <dbReference type="ARBA" id="ARBA00022777"/>
    </source>
</evidence>